<dbReference type="InterPro" id="IPR011453">
    <property type="entry name" value="DUF1559"/>
</dbReference>
<dbReference type="RefSeq" id="WP_144972623.1">
    <property type="nucleotide sequence ID" value="NZ_CP036289.1"/>
</dbReference>
<proteinExistence type="predicted"/>
<keyword evidence="1" id="KW-0812">Transmembrane</keyword>
<evidence type="ECO:0000256" key="1">
    <source>
        <dbReference type="SAM" id="Phobius"/>
    </source>
</evidence>
<sequence>MSPHSSRKSGFTLVELLVVIAIIGVLIALLLPAVQQAREAARRMSCSNNMKQLGLATHVYHDAFGQFPIGCLYFDKASAWNNNLTTWMARILPQIEQTALHDQINYVSDVYTTNNTPAQVEIDAFRCPSNAQDPRSNSSITTAPTDYAACVGKAWNLGGNDINNTGWTAVIVHGKSKGIFAANGTVRFADVTDGLSNTMAISEITHGDFYASSSTRPTCISDLGTLSTTPNGDSWLIGRFQDWCFNTQYTPNPPSPDCQHNGVWFNVAARSFHPGGVQVTMGDGSVRFVAETISLSTWQNLSNRDDGNVLGQF</sequence>
<dbReference type="SUPFAM" id="SSF54523">
    <property type="entry name" value="Pili subunits"/>
    <property type="match status" value="1"/>
</dbReference>
<accession>A0A518C7X4</accession>
<dbReference type="EMBL" id="CP036289">
    <property type="protein sequence ID" value="QDU75333.1"/>
    <property type="molecule type" value="Genomic_DNA"/>
</dbReference>
<dbReference type="Pfam" id="PF07596">
    <property type="entry name" value="SBP_bac_10"/>
    <property type="match status" value="1"/>
</dbReference>
<keyword evidence="1" id="KW-1133">Transmembrane helix</keyword>
<dbReference type="PROSITE" id="PS00409">
    <property type="entry name" value="PROKAR_NTER_METHYL"/>
    <property type="match status" value="1"/>
</dbReference>
<dbReference type="Pfam" id="PF07963">
    <property type="entry name" value="N_methyl"/>
    <property type="match status" value="1"/>
</dbReference>
<dbReference type="InterPro" id="IPR027558">
    <property type="entry name" value="Pre_pil_HX9DG_C"/>
</dbReference>
<dbReference type="PANTHER" id="PTHR30093">
    <property type="entry name" value="GENERAL SECRETION PATHWAY PROTEIN G"/>
    <property type="match status" value="1"/>
</dbReference>
<evidence type="ECO:0000259" key="2">
    <source>
        <dbReference type="Pfam" id="PF07596"/>
    </source>
</evidence>
<organism evidence="3 4">
    <name type="scientific">Bremerella volcania</name>
    <dbReference type="NCBI Taxonomy" id="2527984"/>
    <lineage>
        <taxon>Bacteria</taxon>
        <taxon>Pseudomonadati</taxon>
        <taxon>Planctomycetota</taxon>
        <taxon>Planctomycetia</taxon>
        <taxon>Pirellulales</taxon>
        <taxon>Pirellulaceae</taxon>
        <taxon>Bremerella</taxon>
    </lineage>
</organism>
<keyword evidence="1" id="KW-0472">Membrane</keyword>
<reference evidence="4" key="1">
    <citation type="submission" date="2019-02" db="EMBL/GenBank/DDBJ databases">
        <title>Deep-cultivation of Planctomycetes and their phenomic and genomic characterization uncovers novel biology.</title>
        <authorList>
            <person name="Wiegand S."/>
            <person name="Jogler M."/>
            <person name="Boedeker C."/>
            <person name="Pinto D."/>
            <person name="Vollmers J."/>
            <person name="Rivas-Marin E."/>
            <person name="Kohn T."/>
            <person name="Peeters S.H."/>
            <person name="Heuer A."/>
            <person name="Rast P."/>
            <person name="Oberbeckmann S."/>
            <person name="Bunk B."/>
            <person name="Jeske O."/>
            <person name="Meyerdierks A."/>
            <person name="Storesund J.E."/>
            <person name="Kallscheuer N."/>
            <person name="Luecker S."/>
            <person name="Lage O.M."/>
            <person name="Pohl T."/>
            <person name="Merkel B.J."/>
            <person name="Hornburger P."/>
            <person name="Mueller R.-W."/>
            <person name="Bruemmer F."/>
            <person name="Labrenz M."/>
            <person name="Spormann A.M."/>
            <person name="Op den Camp H."/>
            <person name="Overmann J."/>
            <person name="Amann R."/>
            <person name="Jetten M.S.M."/>
            <person name="Mascher T."/>
            <person name="Medema M.H."/>
            <person name="Devos D.P."/>
            <person name="Kaster A.-K."/>
            <person name="Ovreas L."/>
            <person name="Rohde M."/>
            <person name="Galperin M.Y."/>
            <person name="Jogler C."/>
        </authorList>
    </citation>
    <scope>NUCLEOTIDE SEQUENCE [LARGE SCALE GENOMIC DNA]</scope>
    <source>
        <strain evidence="4">Pan97</strain>
    </source>
</reference>
<gene>
    <name evidence="3" type="ORF">Pan97_23630</name>
</gene>
<dbReference type="PANTHER" id="PTHR30093:SF2">
    <property type="entry name" value="TYPE II SECRETION SYSTEM PROTEIN H"/>
    <property type="match status" value="1"/>
</dbReference>
<evidence type="ECO:0000313" key="4">
    <source>
        <dbReference type="Proteomes" id="UP000318626"/>
    </source>
</evidence>
<feature type="domain" description="DUF1559" evidence="2">
    <location>
        <begin position="35"/>
        <end position="293"/>
    </location>
</feature>
<dbReference type="OrthoDB" id="264135at2"/>
<dbReference type="NCBIfam" id="TIGR02532">
    <property type="entry name" value="IV_pilin_GFxxxE"/>
    <property type="match status" value="1"/>
</dbReference>
<keyword evidence="4" id="KW-1185">Reference proteome</keyword>
<dbReference type="InterPro" id="IPR045584">
    <property type="entry name" value="Pilin-like"/>
</dbReference>
<dbReference type="AlphaFoldDB" id="A0A518C7X4"/>
<evidence type="ECO:0000313" key="3">
    <source>
        <dbReference type="EMBL" id="QDU75333.1"/>
    </source>
</evidence>
<protein>
    <recommendedName>
        <fullName evidence="2">DUF1559 domain-containing protein</fullName>
    </recommendedName>
</protein>
<dbReference type="Gene3D" id="3.30.700.10">
    <property type="entry name" value="Glycoprotein, Type 4 Pilin"/>
    <property type="match status" value="1"/>
</dbReference>
<dbReference type="InterPro" id="IPR012902">
    <property type="entry name" value="N_methyl_site"/>
</dbReference>
<dbReference type="KEGG" id="bvo:Pan97_23630"/>
<dbReference type="Proteomes" id="UP000318626">
    <property type="component" value="Chromosome"/>
</dbReference>
<dbReference type="NCBIfam" id="TIGR04294">
    <property type="entry name" value="pre_pil_HX9DG"/>
    <property type="match status" value="1"/>
</dbReference>
<feature type="transmembrane region" description="Helical" evidence="1">
    <location>
        <begin position="12"/>
        <end position="34"/>
    </location>
</feature>
<name>A0A518C7X4_9BACT</name>